<keyword evidence="2" id="KW-1185">Reference proteome</keyword>
<dbReference type="RefSeq" id="XP_052905052.1">
    <property type="nucleotide sequence ID" value="XM_053048292.1"/>
</dbReference>
<dbReference type="AlphaFoldDB" id="A0A086J2X9"/>
<evidence type="ECO:0000313" key="2">
    <source>
        <dbReference type="Proteomes" id="UP000054524"/>
    </source>
</evidence>
<gene>
    <name evidence="1" type="ORF">NESG_00644</name>
</gene>
<accession>A0A086J2X9</accession>
<name>A0A086J2X9_NEMA1</name>
<comment type="caution">
    <text evidence="1">The sequence shown here is derived from an EMBL/GenBank/DDBJ whole genome shotgun (WGS) entry which is preliminary data.</text>
</comment>
<dbReference type="HOGENOM" id="CLU_588045_0_0_1"/>
<sequence length="465" mass="53878">MKHSVSIICTNESSVTHDGNILFSKDSFSFSSEHFSMVFYVSNIEYILYDDNISINMYKDPVEYTILLKTTENSIKNGINSVIRQWLCDKSVCDLEYVYNKGIPEDLITGWLLDKRFMTKLKEQQETLLAPNKSLKEALRIVAKLDDPEIILELARNIYTIGKIFCMEDEMYASMCDTSSLLVNRLKWLQKYFYNILMGRVNIPALESLLEEEKGKILLELPEIPSKSQIITLFEEINDFQVIKSFIQRLSKNNPFRNIKEIDSTDIPILYYISIYDQKIFSEIIMTEGLLLKVLSFIQQDTAEDINIQLYMGKLLTQCIISPEIKIYFTLPDLISRVFEVPGEKKVHLENNQARVWSDHILGIFQMEILLEMVKSCSAPIKVYIITSGILLSLVDGIKFGTPRFKFLACEIFHEILQGKEKTLINYMQRVNLNSKIQQELNEISGRHTAYTPIIRKITELLRSV</sequence>
<organism evidence="1 2">
    <name type="scientific">Nematocida ausubeli (strain ATCC PRA-371 / ERTm2)</name>
    <name type="common">Nematode killer fungus</name>
    <dbReference type="NCBI Taxonomy" id="1913371"/>
    <lineage>
        <taxon>Eukaryota</taxon>
        <taxon>Fungi</taxon>
        <taxon>Fungi incertae sedis</taxon>
        <taxon>Microsporidia</taxon>
        <taxon>Nematocida</taxon>
    </lineage>
</organism>
<dbReference type="GeneID" id="77675617"/>
<evidence type="ECO:0000313" key="1">
    <source>
        <dbReference type="EMBL" id="KFG26497.1"/>
    </source>
</evidence>
<dbReference type="EMBL" id="AKIJ01000002">
    <property type="protein sequence ID" value="KFG26497.1"/>
    <property type="molecule type" value="Genomic_DNA"/>
</dbReference>
<dbReference type="Proteomes" id="UP000054524">
    <property type="component" value="Unassembled WGS sequence"/>
</dbReference>
<protein>
    <submittedName>
        <fullName evidence="1">Uncharacterized protein</fullName>
    </submittedName>
</protein>
<proteinExistence type="predicted"/>
<reference evidence="1 2" key="1">
    <citation type="journal article" date="2014" name="Genome Announc.">
        <title>Genome Sequence of the Microsporidian Species Nematocida sp1 Strain ERTm6 (ATCC PRA-372).</title>
        <authorList>
            <person name="Bakowski M.A."/>
            <person name="Priest M."/>
            <person name="Young S."/>
            <person name="Cuomo C.A."/>
            <person name="Troemel E.R."/>
        </authorList>
    </citation>
    <scope>NUCLEOTIDE SEQUENCE [LARGE SCALE GENOMIC DNA]</scope>
    <source>
        <strain evidence="1 2">ERTm6</strain>
    </source>
</reference>